<keyword evidence="2" id="KW-1185">Reference proteome</keyword>
<accession>A0ABD2XEQ2</accession>
<evidence type="ECO:0000313" key="2">
    <source>
        <dbReference type="Proteomes" id="UP001627154"/>
    </source>
</evidence>
<organism evidence="1 2">
    <name type="scientific">Trichogramma kaykai</name>
    <dbReference type="NCBI Taxonomy" id="54128"/>
    <lineage>
        <taxon>Eukaryota</taxon>
        <taxon>Metazoa</taxon>
        <taxon>Ecdysozoa</taxon>
        <taxon>Arthropoda</taxon>
        <taxon>Hexapoda</taxon>
        <taxon>Insecta</taxon>
        <taxon>Pterygota</taxon>
        <taxon>Neoptera</taxon>
        <taxon>Endopterygota</taxon>
        <taxon>Hymenoptera</taxon>
        <taxon>Apocrita</taxon>
        <taxon>Proctotrupomorpha</taxon>
        <taxon>Chalcidoidea</taxon>
        <taxon>Trichogrammatidae</taxon>
        <taxon>Trichogramma</taxon>
    </lineage>
</organism>
<protein>
    <submittedName>
        <fullName evidence="1">Uncharacterized protein</fullName>
    </submittedName>
</protein>
<name>A0ABD2XEQ2_9HYME</name>
<dbReference type="EMBL" id="JBJJXI010000030">
    <property type="protein sequence ID" value="KAL3403533.1"/>
    <property type="molecule type" value="Genomic_DNA"/>
</dbReference>
<reference evidence="1 2" key="1">
    <citation type="journal article" date="2024" name="bioRxiv">
        <title>A reference genome for Trichogramma kaykai: A tiny desert-dwelling parasitoid wasp with competing sex-ratio distorters.</title>
        <authorList>
            <person name="Culotta J."/>
            <person name="Lindsey A.R."/>
        </authorList>
    </citation>
    <scope>NUCLEOTIDE SEQUENCE [LARGE SCALE GENOMIC DNA]</scope>
    <source>
        <strain evidence="1 2">KSX58</strain>
    </source>
</reference>
<sequence>MIIIVEIIELKIASKLNFHSQNLRPFSVAECISNTMELLTPERRPRPQQSHSYYCTRSAHTQHVRKGQAAGSSPQNCLLHVLLHLKKVMKILAVLDVVLEIVNLKKWLRKSTLKKLDILVQHIREEDTMHMLIIMTLNTIMDQILVMNLATRVTLMMTLYSKAKMNHLILWKNQIHQVTVTFLSQVLAIIVILPKGLFWLNQDHLVQNLCGFKIVKFQNWNYLNLQKICWFPKI</sequence>
<comment type="caution">
    <text evidence="1">The sequence shown here is derived from an EMBL/GenBank/DDBJ whole genome shotgun (WGS) entry which is preliminary data.</text>
</comment>
<evidence type="ECO:0000313" key="1">
    <source>
        <dbReference type="EMBL" id="KAL3403533.1"/>
    </source>
</evidence>
<dbReference type="AlphaFoldDB" id="A0ABD2XEQ2"/>
<gene>
    <name evidence="1" type="ORF">TKK_003798</name>
</gene>
<dbReference type="Proteomes" id="UP001627154">
    <property type="component" value="Unassembled WGS sequence"/>
</dbReference>
<proteinExistence type="predicted"/>